<dbReference type="PRINTS" id="PR00080">
    <property type="entry name" value="SDRFAMILY"/>
</dbReference>
<reference evidence="4 5" key="1">
    <citation type="submission" date="2019-12" db="EMBL/GenBank/DDBJ databases">
        <authorList>
            <person name="Huq M.A."/>
        </authorList>
    </citation>
    <scope>NUCLEOTIDE SEQUENCE [LARGE SCALE GENOMIC DNA]</scope>
    <source>
        <strain evidence="4 5">MAH-25</strain>
    </source>
</reference>
<dbReference type="Gene3D" id="3.40.50.720">
    <property type="entry name" value="NAD(P)-binding Rossmann-like Domain"/>
    <property type="match status" value="1"/>
</dbReference>
<evidence type="ECO:0000313" key="5">
    <source>
        <dbReference type="Proteomes" id="UP000469385"/>
    </source>
</evidence>
<dbReference type="Pfam" id="PF13561">
    <property type="entry name" value="adh_short_C2"/>
    <property type="match status" value="1"/>
</dbReference>
<keyword evidence="5" id="KW-1185">Reference proteome</keyword>
<dbReference type="PANTHER" id="PTHR42879:SF2">
    <property type="entry name" value="3-OXOACYL-[ACYL-CARRIER-PROTEIN] REDUCTASE FABG"/>
    <property type="match status" value="1"/>
</dbReference>
<dbReference type="EC" id="1.1.1.47" evidence="4"/>
<dbReference type="InterPro" id="IPR036291">
    <property type="entry name" value="NAD(P)-bd_dom_sf"/>
</dbReference>
<dbReference type="PROSITE" id="PS00061">
    <property type="entry name" value="ADH_SHORT"/>
    <property type="match status" value="1"/>
</dbReference>
<gene>
    <name evidence="4" type="ORF">GON04_24320</name>
</gene>
<keyword evidence="2 4" id="KW-0560">Oxidoreductase</keyword>
<dbReference type="GO" id="GO:0047936">
    <property type="term" value="F:glucose 1-dehydrogenase [NAD(P)+] activity"/>
    <property type="evidence" value="ECO:0007669"/>
    <property type="project" value="UniProtKB-EC"/>
</dbReference>
<dbReference type="PANTHER" id="PTHR42879">
    <property type="entry name" value="3-OXOACYL-(ACYL-CARRIER-PROTEIN) REDUCTASE"/>
    <property type="match status" value="1"/>
</dbReference>
<protein>
    <submittedName>
        <fullName evidence="4">Glucose 1-dehydrogenase</fullName>
        <ecNumber evidence="4">1.1.1.47</ecNumber>
    </submittedName>
</protein>
<dbReference type="InterPro" id="IPR002347">
    <property type="entry name" value="SDR_fam"/>
</dbReference>
<dbReference type="SUPFAM" id="SSF51735">
    <property type="entry name" value="NAD(P)-binding Rossmann-fold domains"/>
    <property type="match status" value="1"/>
</dbReference>
<organism evidence="4 5">
    <name type="scientific">Ramlibacter pinisoli</name>
    <dbReference type="NCBI Taxonomy" id="2682844"/>
    <lineage>
        <taxon>Bacteria</taxon>
        <taxon>Pseudomonadati</taxon>
        <taxon>Pseudomonadota</taxon>
        <taxon>Betaproteobacteria</taxon>
        <taxon>Burkholderiales</taxon>
        <taxon>Comamonadaceae</taxon>
        <taxon>Ramlibacter</taxon>
    </lineage>
</organism>
<dbReference type="InterPro" id="IPR050259">
    <property type="entry name" value="SDR"/>
</dbReference>
<evidence type="ECO:0000256" key="2">
    <source>
        <dbReference type="ARBA" id="ARBA00023002"/>
    </source>
</evidence>
<dbReference type="GO" id="GO:0032787">
    <property type="term" value="P:monocarboxylic acid metabolic process"/>
    <property type="evidence" value="ECO:0007669"/>
    <property type="project" value="UniProtKB-ARBA"/>
</dbReference>
<sequence>MKLGLENKVAVVTGSGRGIGAETARALAEEGARVVVTDINPETMAATTQALKADGFDVHGVVADVTRAADVERLVGETVERFGGLHVLVNNAGFPKDNYLTKMPEADWDLVTGVILKGAYLCSKTAVPHMMAQKWGRIINISSRAHLGNPGQANYSAAKAGLVGFTKALSYEEGKFNITVNAIAPGFVETELMRSLANYDAIRDKWLKATPMPRLGVPRDIADAVLFLASERAGFITGELLHVTGGRYSN</sequence>
<comment type="similarity">
    <text evidence="1">Belongs to the short-chain dehydrogenases/reductases (SDR) family.</text>
</comment>
<evidence type="ECO:0000313" key="4">
    <source>
        <dbReference type="EMBL" id="MVQ32603.1"/>
    </source>
</evidence>
<dbReference type="PRINTS" id="PR00081">
    <property type="entry name" value="GDHRDH"/>
</dbReference>
<dbReference type="AlphaFoldDB" id="A0A6N8J2X1"/>
<dbReference type="InterPro" id="IPR057326">
    <property type="entry name" value="KR_dom"/>
</dbReference>
<comment type="caution">
    <text evidence="4">The sequence shown here is derived from an EMBL/GenBank/DDBJ whole genome shotgun (WGS) entry which is preliminary data.</text>
</comment>
<name>A0A6N8J2X1_9BURK</name>
<dbReference type="EMBL" id="WSEL01000009">
    <property type="protein sequence ID" value="MVQ32603.1"/>
    <property type="molecule type" value="Genomic_DNA"/>
</dbReference>
<evidence type="ECO:0000256" key="1">
    <source>
        <dbReference type="ARBA" id="ARBA00006484"/>
    </source>
</evidence>
<accession>A0A6N8J2X1</accession>
<evidence type="ECO:0000259" key="3">
    <source>
        <dbReference type="SMART" id="SM00822"/>
    </source>
</evidence>
<dbReference type="FunFam" id="3.40.50.720:FF:000173">
    <property type="entry name" value="3-oxoacyl-[acyl-carrier protein] reductase"/>
    <property type="match status" value="1"/>
</dbReference>
<dbReference type="SMART" id="SM00822">
    <property type="entry name" value="PKS_KR"/>
    <property type="match status" value="1"/>
</dbReference>
<dbReference type="NCBIfam" id="NF009466">
    <property type="entry name" value="PRK12826.1-2"/>
    <property type="match status" value="1"/>
</dbReference>
<dbReference type="InterPro" id="IPR020904">
    <property type="entry name" value="Sc_DH/Rdtase_CS"/>
</dbReference>
<dbReference type="NCBIfam" id="NF005559">
    <property type="entry name" value="PRK07231.1"/>
    <property type="match status" value="1"/>
</dbReference>
<proteinExistence type="inferred from homology"/>
<feature type="domain" description="Ketoreductase" evidence="3">
    <location>
        <begin position="8"/>
        <end position="186"/>
    </location>
</feature>
<dbReference type="Proteomes" id="UP000469385">
    <property type="component" value="Unassembled WGS sequence"/>
</dbReference>